<comment type="subcellular location">
    <subcellularLocation>
        <location evidence="1">Cell membrane</location>
        <topology evidence="1">Multi-pass membrane protein</topology>
    </subcellularLocation>
</comment>
<keyword evidence="5 6" id="KW-0472">Membrane</keyword>
<feature type="transmembrane region" description="Helical" evidence="6">
    <location>
        <begin position="381"/>
        <end position="405"/>
    </location>
</feature>
<name>A0A385AD20_LATCU</name>
<feature type="transmembrane region" description="Helical" evidence="6">
    <location>
        <begin position="310"/>
        <end position="333"/>
    </location>
</feature>
<dbReference type="PANTHER" id="PTHR43823">
    <property type="entry name" value="SPORULATION PROTEIN YKVU"/>
    <property type="match status" value="1"/>
</dbReference>
<feature type="transmembrane region" description="Helical" evidence="6">
    <location>
        <begin position="54"/>
        <end position="75"/>
    </location>
</feature>
<keyword evidence="2" id="KW-1003">Cell membrane</keyword>
<evidence type="ECO:0000256" key="3">
    <source>
        <dbReference type="ARBA" id="ARBA00022692"/>
    </source>
</evidence>
<evidence type="ECO:0000313" key="8">
    <source>
        <dbReference type="Proteomes" id="UP000257607"/>
    </source>
</evidence>
<evidence type="ECO:0000256" key="2">
    <source>
        <dbReference type="ARBA" id="ARBA00022475"/>
    </source>
</evidence>
<gene>
    <name evidence="7" type="ORF">DT351_03960</name>
</gene>
<proteinExistence type="predicted"/>
<evidence type="ECO:0000256" key="6">
    <source>
        <dbReference type="SAM" id="Phobius"/>
    </source>
</evidence>
<evidence type="ECO:0000313" key="7">
    <source>
        <dbReference type="EMBL" id="AXN35561.1"/>
    </source>
</evidence>
<feature type="transmembrane region" description="Helical" evidence="6">
    <location>
        <begin position="25"/>
        <end position="48"/>
    </location>
</feature>
<dbReference type="GO" id="GO:0005886">
    <property type="term" value="C:plasma membrane"/>
    <property type="evidence" value="ECO:0007669"/>
    <property type="project" value="UniProtKB-SubCell"/>
</dbReference>
<feature type="transmembrane region" description="Helical" evidence="6">
    <location>
        <begin position="130"/>
        <end position="151"/>
    </location>
</feature>
<feature type="transmembrane region" description="Helical" evidence="6">
    <location>
        <begin position="345"/>
        <end position="369"/>
    </location>
</feature>
<sequence length="438" mass="48347">MENSPHIKKELTGYIIRDVFSSLGLSIYILADTYFIAYAVGPIGLAALNIDLPIFNLFNGLGLMLGIGGATIFSINKSKHPEKSRSIFTQVLSFGILLGLIIMALGLIFIHPLLYLLGANHETLAPSLTYLRIILIGSPLFIINNLVLSFVRNDSNPHLTMIATLSQSLFVIIFDYLLMFPLHMGMMGAAMATICSPIVSLLILTQHRHHPQRLLTLQHLTLRFKPTFKAIQLGFPSFLTEMSTGVSIFVFNIVILHLSNNYAIATYGIIANILLVGLSLFNGVAVGVQPIVSREFGKHHWDNVKTSLKIGLLSALGIAVGLYLVLIGLKLPIIEIFNHEHNQQLIRYASAGIPLIFISFFFSSMNIVNNLFMTAIAQPRLSFFVAIMRGYIVLIASVLVLSSLFGLTGVWVSVPLTEILIFIMGMLITRNLLKTIDQ</sequence>
<evidence type="ECO:0000256" key="1">
    <source>
        <dbReference type="ARBA" id="ARBA00004651"/>
    </source>
</evidence>
<dbReference type="PANTHER" id="PTHR43823:SF3">
    <property type="entry name" value="MULTIDRUG EXPORT PROTEIN MEPA"/>
    <property type="match status" value="1"/>
</dbReference>
<feature type="transmembrane region" description="Helical" evidence="6">
    <location>
        <begin position="411"/>
        <end position="433"/>
    </location>
</feature>
<feature type="transmembrane region" description="Helical" evidence="6">
    <location>
        <begin position="264"/>
        <end position="289"/>
    </location>
</feature>
<keyword evidence="4 6" id="KW-1133">Transmembrane helix</keyword>
<protein>
    <submittedName>
        <fullName evidence="7">MATE family efflux transporter</fullName>
    </submittedName>
</protein>
<dbReference type="InterPro" id="IPR002528">
    <property type="entry name" value="MATE_fam"/>
</dbReference>
<dbReference type="GO" id="GO:0042910">
    <property type="term" value="F:xenobiotic transmembrane transporter activity"/>
    <property type="evidence" value="ECO:0007669"/>
    <property type="project" value="InterPro"/>
</dbReference>
<dbReference type="GO" id="GO:0015297">
    <property type="term" value="F:antiporter activity"/>
    <property type="evidence" value="ECO:0007669"/>
    <property type="project" value="InterPro"/>
</dbReference>
<dbReference type="RefSeq" id="WP_116843545.1">
    <property type="nucleotide sequence ID" value="NZ_CP031003.1"/>
</dbReference>
<feature type="transmembrane region" description="Helical" evidence="6">
    <location>
        <begin position="184"/>
        <end position="204"/>
    </location>
</feature>
<dbReference type="EMBL" id="CP031003">
    <property type="protein sequence ID" value="AXN35561.1"/>
    <property type="molecule type" value="Genomic_DNA"/>
</dbReference>
<dbReference type="Proteomes" id="UP000257607">
    <property type="component" value="Chromosome"/>
</dbReference>
<reference evidence="7 8" key="1">
    <citation type="submission" date="2018-07" db="EMBL/GenBank/DDBJ databases">
        <title>Lactobacillus curvatus genome sequence.</title>
        <authorList>
            <person name="Prechtl R."/>
        </authorList>
    </citation>
    <scope>NUCLEOTIDE SEQUENCE [LARGE SCALE GENOMIC DNA]</scope>
    <source>
        <strain evidence="7 8">TMW 1.1928</strain>
    </source>
</reference>
<feature type="transmembrane region" description="Helical" evidence="6">
    <location>
        <begin position="233"/>
        <end position="258"/>
    </location>
</feature>
<evidence type="ECO:0000256" key="4">
    <source>
        <dbReference type="ARBA" id="ARBA00022989"/>
    </source>
</evidence>
<evidence type="ECO:0000256" key="5">
    <source>
        <dbReference type="ARBA" id="ARBA00023136"/>
    </source>
</evidence>
<organism evidence="7 8">
    <name type="scientific">Latilactobacillus curvatus</name>
    <name type="common">Lactobacillus curvatus</name>
    <dbReference type="NCBI Taxonomy" id="28038"/>
    <lineage>
        <taxon>Bacteria</taxon>
        <taxon>Bacillati</taxon>
        <taxon>Bacillota</taxon>
        <taxon>Bacilli</taxon>
        <taxon>Lactobacillales</taxon>
        <taxon>Lactobacillaceae</taxon>
        <taxon>Latilactobacillus</taxon>
    </lineage>
</organism>
<dbReference type="InterPro" id="IPR051327">
    <property type="entry name" value="MATE_MepA_subfamily"/>
</dbReference>
<dbReference type="Pfam" id="PF01554">
    <property type="entry name" value="MatE"/>
    <property type="match status" value="2"/>
</dbReference>
<feature type="transmembrane region" description="Helical" evidence="6">
    <location>
        <begin position="87"/>
        <end position="110"/>
    </location>
</feature>
<keyword evidence="3 6" id="KW-0812">Transmembrane</keyword>
<feature type="transmembrane region" description="Helical" evidence="6">
    <location>
        <begin position="158"/>
        <end position="178"/>
    </location>
</feature>
<dbReference type="AlphaFoldDB" id="A0A385AD20"/>
<accession>A0A385AD20</accession>